<gene>
    <name evidence="1" type="ORF">TTHERM_000133609</name>
</gene>
<accession>W7X832</accession>
<protein>
    <submittedName>
        <fullName evidence="1">Uncharacterized protein</fullName>
    </submittedName>
</protein>
<organism evidence="1 2">
    <name type="scientific">Tetrahymena thermophila (strain SB210)</name>
    <dbReference type="NCBI Taxonomy" id="312017"/>
    <lineage>
        <taxon>Eukaryota</taxon>
        <taxon>Sar</taxon>
        <taxon>Alveolata</taxon>
        <taxon>Ciliophora</taxon>
        <taxon>Intramacronucleata</taxon>
        <taxon>Oligohymenophorea</taxon>
        <taxon>Hymenostomatida</taxon>
        <taxon>Tetrahymenina</taxon>
        <taxon>Tetrahymenidae</taxon>
        <taxon>Tetrahymena</taxon>
    </lineage>
</organism>
<dbReference type="InParanoid" id="W7X832"/>
<dbReference type="AlphaFoldDB" id="W7X832"/>
<evidence type="ECO:0000313" key="1">
    <source>
        <dbReference type="EMBL" id="EWS73502.1"/>
    </source>
</evidence>
<proteinExistence type="predicted"/>
<keyword evidence="2" id="KW-1185">Reference proteome</keyword>
<dbReference type="EMBL" id="GG662639">
    <property type="protein sequence ID" value="EWS73502.1"/>
    <property type="molecule type" value="Genomic_DNA"/>
</dbReference>
<dbReference type="Proteomes" id="UP000009168">
    <property type="component" value="Unassembled WGS sequence"/>
</dbReference>
<reference evidence="2" key="1">
    <citation type="journal article" date="2006" name="PLoS Biol.">
        <title>Macronuclear genome sequence of the ciliate Tetrahymena thermophila, a model eukaryote.</title>
        <authorList>
            <person name="Eisen J.A."/>
            <person name="Coyne R.S."/>
            <person name="Wu M."/>
            <person name="Wu D."/>
            <person name="Thiagarajan M."/>
            <person name="Wortman J.R."/>
            <person name="Badger J.H."/>
            <person name="Ren Q."/>
            <person name="Amedeo P."/>
            <person name="Jones K.M."/>
            <person name="Tallon L.J."/>
            <person name="Delcher A.L."/>
            <person name="Salzberg S.L."/>
            <person name="Silva J.C."/>
            <person name="Haas B.J."/>
            <person name="Majoros W.H."/>
            <person name="Farzad M."/>
            <person name="Carlton J.M."/>
            <person name="Smith R.K. Jr."/>
            <person name="Garg J."/>
            <person name="Pearlman R.E."/>
            <person name="Karrer K.M."/>
            <person name="Sun L."/>
            <person name="Manning G."/>
            <person name="Elde N.C."/>
            <person name="Turkewitz A.P."/>
            <person name="Asai D.J."/>
            <person name="Wilkes D.E."/>
            <person name="Wang Y."/>
            <person name="Cai H."/>
            <person name="Collins K."/>
            <person name="Stewart B.A."/>
            <person name="Lee S.R."/>
            <person name="Wilamowska K."/>
            <person name="Weinberg Z."/>
            <person name="Ruzzo W.L."/>
            <person name="Wloga D."/>
            <person name="Gaertig J."/>
            <person name="Frankel J."/>
            <person name="Tsao C.-C."/>
            <person name="Gorovsky M.A."/>
            <person name="Keeling P.J."/>
            <person name="Waller R.F."/>
            <person name="Patron N.J."/>
            <person name="Cherry J.M."/>
            <person name="Stover N.A."/>
            <person name="Krieger C.J."/>
            <person name="del Toro C."/>
            <person name="Ryder H.F."/>
            <person name="Williamson S.C."/>
            <person name="Barbeau R.A."/>
            <person name="Hamilton E.P."/>
            <person name="Orias E."/>
        </authorList>
    </citation>
    <scope>NUCLEOTIDE SEQUENCE [LARGE SCALE GENOMIC DNA]</scope>
    <source>
        <strain evidence="2">SB210</strain>
    </source>
</reference>
<name>W7X832_TETTS</name>
<dbReference type="RefSeq" id="XP_012653984.1">
    <property type="nucleotide sequence ID" value="XM_012798530.1"/>
</dbReference>
<dbReference type="KEGG" id="tet:TTHERM_000133609"/>
<dbReference type="GeneID" id="24437444"/>
<evidence type="ECO:0000313" key="2">
    <source>
        <dbReference type="Proteomes" id="UP000009168"/>
    </source>
</evidence>
<sequence length="209" mass="25427">MNKSEQITETQAEIHELKHFIHESYQQVNLHFKCDDTYYINFDECMFVIDYLFSIYQVDSAYKQQIVEHIKGIKFQEKHSTIKRDKFIVYLLQVFKGLVKREQNITMEDLIVYIDTKLIMEIEDYWDRLKENDQTFISKDECIRLIKDVLQKFDIDYSKVSELVDWDLKEIHKFVFFQDFLSIVLQIAKQQHLQHKKYHDKQACSCQIF</sequence>